<accession>A0A1K1T509</accession>
<feature type="region of interest" description="Disordered" evidence="1">
    <location>
        <begin position="102"/>
        <end position="262"/>
    </location>
</feature>
<evidence type="ECO:0000313" key="3">
    <source>
        <dbReference type="EMBL" id="SFW91606.1"/>
    </source>
</evidence>
<dbReference type="AlphaFoldDB" id="A0A1K1T509"/>
<feature type="compositionally biased region" description="Pro residues" evidence="1">
    <location>
        <begin position="158"/>
        <end position="169"/>
    </location>
</feature>
<organism evidence="3 4">
    <name type="scientific">Amycolatopsis australiensis</name>
    <dbReference type="NCBI Taxonomy" id="546364"/>
    <lineage>
        <taxon>Bacteria</taxon>
        <taxon>Bacillati</taxon>
        <taxon>Actinomycetota</taxon>
        <taxon>Actinomycetes</taxon>
        <taxon>Pseudonocardiales</taxon>
        <taxon>Pseudonocardiaceae</taxon>
        <taxon>Amycolatopsis</taxon>
    </lineage>
</organism>
<dbReference type="STRING" id="546364.SAMN04489730_8053"/>
<feature type="compositionally biased region" description="Pro residues" evidence="1">
    <location>
        <begin position="121"/>
        <end position="136"/>
    </location>
</feature>
<feature type="compositionally biased region" description="Polar residues" evidence="1">
    <location>
        <begin position="223"/>
        <end position="232"/>
    </location>
</feature>
<keyword evidence="2" id="KW-0472">Membrane</keyword>
<name>A0A1K1T509_9PSEU</name>
<evidence type="ECO:0000256" key="1">
    <source>
        <dbReference type="SAM" id="MobiDB-lite"/>
    </source>
</evidence>
<evidence type="ECO:0000256" key="2">
    <source>
        <dbReference type="SAM" id="Phobius"/>
    </source>
</evidence>
<feature type="transmembrane region" description="Helical" evidence="2">
    <location>
        <begin position="56"/>
        <end position="79"/>
    </location>
</feature>
<dbReference type="Proteomes" id="UP000182740">
    <property type="component" value="Unassembled WGS sequence"/>
</dbReference>
<proteinExistence type="predicted"/>
<keyword evidence="2" id="KW-1133">Transmembrane helix</keyword>
<gene>
    <name evidence="3" type="ORF">SAMN04489730_8053</name>
</gene>
<protein>
    <submittedName>
        <fullName evidence="3">Uncharacterized protein</fullName>
    </submittedName>
</protein>
<dbReference type="EMBL" id="FPJG01000006">
    <property type="protein sequence ID" value="SFW91606.1"/>
    <property type="molecule type" value="Genomic_DNA"/>
</dbReference>
<evidence type="ECO:0000313" key="4">
    <source>
        <dbReference type="Proteomes" id="UP000182740"/>
    </source>
</evidence>
<keyword evidence="2" id="KW-0812">Transmembrane</keyword>
<reference evidence="4" key="1">
    <citation type="submission" date="2016-11" db="EMBL/GenBank/DDBJ databases">
        <authorList>
            <person name="Varghese N."/>
            <person name="Submissions S."/>
        </authorList>
    </citation>
    <scope>NUCLEOTIDE SEQUENCE [LARGE SCALE GENOMIC DNA]</scope>
    <source>
        <strain evidence="4">DSM 44671</strain>
    </source>
</reference>
<sequence>MDNVGLVAGFPGPVSVAVDTLSVAGGSPWEGGLCLGAVLGGCAWGLCLGAVLGGCAWGLCLGAVLGGCAWGLCLGAVGARPARRSSPRLHLVVFARVVPGGHRPALPGGPERPCLAASPEPRAPSPEPRAPSPEPRAPSAEPRAPSPERRAPSAEPRAPSPEPRAPSPEPRAVAHRCRRATQQPAHRAQRGFRLPGLAPRRAGSPAPRMRRHPSTLENHRPTAASTHQTCQVPSRLRSSRGGRRPSHRARLFGEVTGYGGSP</sequence>
<feature type="compositionally biased region" description="Basic residues" evidence="1">
    <location>
        <begin position="237"/>
        <end position="250"/>
    </location>
</feature>
<keyword evidence="4" id="KW-1185">Reference proteome</keyword>